<dbReference type="GO" id="GO:0097351">
    <property type="term" value="F:toxin sequestering activity"/>
    <property type="evidence" value="ECO:0007669"/>
    <property type="project" value="InterPro"/>
</dbReference>
<dbReference type="SUPFAM" id="SSF89447">
    <property type="entry name" value="AbrB/MazE/MraZ-like"/>
    <property type="match status" value="1"/>
</dbReference>
<evidence type="ECO:0008006" key="3">
    <source>
        <dbReference type="Google" id="ProtNLM"/>
    </source>
</evidence>
<dbReference type="AlphaFoldDB" id="A0A0F4LNE5"/>
<dbReference type="HOGENOM" id="CLU_2423194_0_0_9"/>
<gene>
    <name evidence="1" type="ORF">JF75_05560</name>
</gene>
<dbReference type="PATRIC" id="fig|1218506.3.peg.604"/>
<evidence type="ECO:0000313" key="2">
    <source>
        <dbReference type="Proteomes" id="UP000033612"/>
    </source>
</evidence>
<reference evidence="1 2" key="1">
    <citation type="submission" date="2015-01" db="EMBL/GenBank/DDBJ databases">
        <title>Comparative genomics of the lactic acid bacteria isolated from the honey bee gut.</title>
        <authorList>
            <person name="Ellegaard K.M."/>
            <person name="Tamarit D."/>
            <person name="Javelind E."/>
            <person name="Olofsson T."/>
            <person name="Andersson S.G."/>
            <person name="Vasquez A."/>
        </authorList>
    </citation>
    <scope>NUCLEOTIDE SEQUENCE [LARGE SCALE GENOMIC DNA]</scope>
    <source>
        <strain evidence="1 2">Hma2</strain>
    </source>
</reference>
<dbReference type="Gene3D" id="2.10.260.10">
    <property type="match status" value="1"/>
</dbReference>
<name>A0A0F4LNE5_9LACO</name>
<keyword evidence="2" id="KW-1185">Reference proteome</keyword>
<dbReference type="InterPro" id="IPR031848">
    <property type="entry name" value="PrlF_antitoxin"/>
</dbReference>
<proteinExistence type="predicted"/>
<dbReference type="InterPro" id="IPR037914">
    <property type="entry name" value="SpoVT-AbrB_sf"/>
</dbReference>
<dbReference type="EMBL" id="JXLH01000009">
    <property type="protein sequence ID" value="KJY59096.1"/>
    <property type="molecule type" value="Genomic_DNA"/>
</dbReference>
<evidence type="ECO:0000313" key="1">
    <source>
        <dbReference type="EMBL" id="KJY59096.1"/>
    </source>
</evidence>
<dbReference type="RefSeq" id="WP_046331756.1">
    <property type="nucleotide sequence ID" value="NZ_JBHTBO010000021.1"/>
</dbReference>
<dbReference type="Pfam" id="PF15937">
    <property type="entry name" value="PrlF_antitoxin"/>
    <property type="match status" value="1"/>
</dbReference>
<sequence length="85" mass="9799">MWVNSDEEQVATSTLTAKNQITIPKIIRNFLGIKATDMISWKIRENNTVVISTLHKELWDIVDEQAKQYGSVDVSKFDWEDTKGE</sequence>
<comment type="caution">
    <text evidence="1">The sequence shown here is derived from an EMBL/GenBank/DDBJ whole genome shotgun (WGS) entry which is preliminary data.</text>
</comment>
<dbReference type="STRING" id="1218506.JF75_05560"/>
<accession>A0A0F4LNE5</accession>
<dbReference type="GO" id="GO:0003700">
    <property type="term" value="F:DNA-binding transcription factor activity"/>
    <property type="evidence" value="ECO:0007669"/>
    <property type="project" value="InterPro"/>
</dbReference>
<dbReference type="GO" id="GO:0001558">
    <property type="term" value="P:regulation of cell growth"/>
    <property type="evidence" value="ECO:0007669"/>
    <property type="project" value="InterPro"/>
</dbReference>
<protein>
    <recommendedName>
        <fullName evidence="3">SpoVT-AbrB domain-containing protein</fullName>
    </recommendedName>
</protein>
<dbReference type="Proteomes" id="UP000033612">
    <property type="component" value="Unassembled WGS sequence"/>
</dbReference>
<organism evidence="1 2">
    <name type="scientific">Lactobacillus kimbladii</name>
    <dbReference type="NCBI Taxonomy" id="1218506"/>
    <lineage>
        <taxon>Bacteria</taxon>
        <taxon>Bacillati</taxon>
        <taxon>Bacillota</taxon>
        <taxon>Bacilli</taxon>
        <taxon>Lactobacillales</taxon>
        <taxon>Lactobacillaceae</taxon>
        <taxon>Lactobacillus</taxon>
    </lineage>
</organism>